<dbReference type="Proteomes" id="UP000175989">
    <property type="component" value="Unassembled WGS sequence"/>
</dbReference>
<dbReference type="EMBL" id="LROM01000090">
    <property type="protein sequence ID" value="OEZ98603.1"/>
    <property type="molecule type" value="Genomic_DNA"/>
</dbReference>
<feature type="signal peptide" evidence="1">
    <location>
        <begin position="1"/>
        <end position="22"/>
    </location>
</feature>
<keyword evidence="3" id="KW-1185">Reference proteome</keyword>
<evidence type="ECO:0000313" key="2">
    <source>
        <dbReference type="EMBL" id="OEZ98603.1"/>
    </source>
</evidence>
<evidence type="ECO:0000313" key="3">
    <source>
        <dbReference type="Proteomes" id="UP000175989"/>
    </source>
</evidence>
<sequence length="127" mass="13922">MKTALIALAAALSFSALPAAHAQETMQQIKVSGGLYVAPSQLAEYANAYRLSNGQLLRFTQSGNHFYTQVDNSRRVRIMPVANNEFVSEQGARIVFSQYGDEVGVSNFEKLPMAQILPANTMVVARR</sequence>
<gene>
    <name evidence="2" type="ORF">DUPY_27820</name>
</gene>
<dbReference type="AlphaFoldDB" id="A0A1E7WIS8"/>
<accession>A0A1E7WIS8</accession>
<feature type="chain" id="PRO_5009207085" description="Gel scht" evidence="1">
    <location>
        <begin position="23"/>
        <end position="127"/>
    </location>
</feature>
<reference evidence="3" key="1">
    <citation type="journal article" date="2016" name="Front. Microbiol.">
        <title>Molecular Keys to the Janthinobacterium and Duganella spp. Interaction with the Plant Pathogen Fusarium graminearum.</title>
        <authorList>
            <person name="Haack F.S."/>
            <person name="Poehlein A."/>
            <person name="Kroger C."/>
            <person name="Voigt C.A."/>
            <person name="Piepenbring M."/>
            <person name="Bode H.B."/>
            <person name="Daniel R."/>
            <person name="Schafer W."/>
            <person name="Streit W.R."/>
        </authorList>
    </citation>
    <scope>NUCLEOTIDE SEQUENCE [LARGE SCALE GENOMIC DNA]</scope>
    <source>
        <strain evidence="3">T54</strain>
    </source>
</reference>
<keyword evidence="1" id="KW-0732">Signal</keyword>
<protein>
    <recommendedName>
        <fullName evidence="4">Gel scht</fullName>
    </recommendedName>
</protein>
<comment type="caution">
    <text evidence="2">The sequence shown here is derived from an EMBL/GenBank/DDBJ whole genome shotgun (WGS) entry which is preliminary data.</text>
</comment>
<organism evidence="2 3">
    <name type="scientific">Duganella phyllosphaerae</name>
    <dbReference type="NCBI Taxonomy" id="762836"/>
    <lineage>
        <taxon>Bacteria</taxon>
        <taxon>Pseudomonadati</taxon>
        <taxon>Pseudomonadota</taxon>
        <taxon>Betaproteobacteria</taxon>
        <taxon>Burkholderiales</taxon>
        <taxon>Oxalobacteraceae</taxon>
        <taxon>Telluria group</taxon>
        <taxon>Duganella</taxon>
    </lineage>
</organism>
<dbReference type="OrthoDB" id="8703552at2"/>
<evidence type="ECO:0000256" key="1">
    <source>
        <dbReference type="SAM" id="SignalP"/>
    </source>
</evidence>
<dbReference type="RefSeq" id="WP_070248998.1">
    <property type="nucleotide sequence ID" value="NZ_LROM01000090.1"/>
</dbReference>
<name>A0A1E7WIS8_9BURK</name>
<evidence type="ECO:0008006" key="4">
    <source>
        <dbReference type="Google" id="ProtNLM"/>
    </source>
</evidence>
<proteinExistence type="predicted"/>